<evidence type="ECO:0000313" key="2">
    <source>
        <dbReference type="EMBL" id="AAX91354.1"/>
    </source>
</evidence>
<dbReference type="GeneID" id="5133199"/>
<proteinExistence type="predicted"/>
<dbReference type="Pfam" id="PF04383">
    <property type="entry name" value="KilA-N"/>
    <property type="match status" value="1"/>
</dbReference>
<dbReference type="KEGG" id="vg:5133199"/>
<evidence type="ECO:0000313" key="3">
    <source>
        <dbReference type="Proteomes" id="UP000001464"/>
    </source>
</evidence>
<reference evidence="2 3" key="1">
    <citation type="journal article" date="2005" name="Proc. Natl. Acad. Sci. U.S.A.">
        <title>The complete genomes and proteomes of 27 Staphylococcus aureus bacteriophages.</title>
        <authorList>
            <person name="Kwan T."/>
            <person name="Liu J."/>
            <person name="Dubow M."/>
            <person name="Gros P."/>
            <person name="Pelletier J."/>
        </authorList>
    </citation>
    <scope>NUCLEOTIDE SEQUENCE</scope>
</reference>
<name>Q4ZC41_9CAUD</name>
<dbReference type="PROSITE" id="PS51301">
    <property type="entry name" value="KILA_N"/>
    <property type="match status" value="1"/>
</dbReference>
<dbReference type="InterPro" id="IPR036887">
    <property type="entry name" value="HTH_APSES_sf"/>
</dbReference>
<evidence type="ECO:0000259" key="1">
    <source>
        <dbReference type="PROSITE" id="PS51301"/>
    </source>
</evidence>
<protein>
    <submittedName>
        <fullName evidence="2">ORF014</fullName>
    </submittedName>
</protein>
<dbReference type="EMBL" id="AY954959">
    <property type="protein sequence ID" value="AAX91354.1"/>
    <property type="molecule type" value="Genomic_DNA"/>
</dbReference>
<dbReference type="InterPro" id="IPR018004">
    <property type="entry name" value="KilA/APSES_HTH"/>
</dbReference>
<dbReference type="Proteomes" id="UP000001464">
    <property type="component" value="Segment"/>
</dbReference>
<organism evidence="2 3">
    <name type="scientific">Staphylococcus phage EW</name>
    <dbReference type="NCBI Taxonomy" id="2936814"/>
    <lineage>
        <taxon>Viruses</taxon>
        <taxon>Duplodnaviria</taxon>
        <taxon>Heunggongvirae</taxon>
        <taxon>Uroviricota</taxon>
        <taxon>Caudoviricetes</taxon>
        <taxon>Azeredovirinae</taxon>
        <taxon>Phietavirus</taxon>
        <taxon>Phietavirus EW</taxon>
    </lineage>
</organism>
<sequence>MSKINAQGQQITLFKNENDDYISLTDIAKYKDSENPRFLIQNWLRSRSTIEFLGVWEDINNSNFNRVEFEAVKNQAGSNSFVLTPKKWIETTKAIGITSKSGRYGGTYAHKDIAFEFASWISPEFKLYIIQDYQRLKEQENDPERINWDVKRFISKSNYTILTDAIKENLINSKLTKQQIGYTYATEADLLNVALFGMTAKEWKISNPEKQGNQRDHATLQELIVLNNLQSRNAELISEGYSQKERLLKLNELARSQMKSLLHSKTLNKSSDHKFLE</sequence>
<keyword evidence="3" id="KW-1185">Reference proteome</keyword>
<dbReference type="RefSeq" id="YP_240185.1">
    <property type="nucleotide sequence ID" value="NC_007056.1"/>
</dbReference>
<feature type="domain" description="KilA-N" evidence="1">
    <location>
        <begin position="1"/>
        <end position="136"/>
    </location>
</feature>
<dbReference type="SUPFAM" id="SSF54616">
    <property type="entry name" value="DNA-binding domain of Mlu1-box binding protein MBP1"/>
    <property type="match status" value="1"/>
</dbReference>
<accession>Q4ZC41</accession>
<dbReference type="InterPro" id="IPR017880">
    <property type="entry name" value="KilA_N"/>
</dbReference>
<dbReference type="GO" id="GO:0003677">
    <property type="term" value="F:DNA binding"/>
    <property type="evidence" value="ECO:0007669"/>
    <property type="project" value="InterPro"/>
</dbReference>
<dbReference type="SMART" id="SM01252">
    <property type="entry name" value="KilA-N"/>
    <property type="match status" value="1"/>
</dbReference>